<dbReference type="PANTHER" id="PTHR19965">
    <property type="entry name" value="RNA AND EXPORT FACTOR BINDING PROTEIN"/>
    <property type="match status" value="1"/>
</dbReference>
<evidence type="ECO:0000256" key="2">
    <source>
        <dbReference type="PROSITE-ProRule" id="PRU00176"/>
    </source>
</evidence>
<keyword evidence="1 2" id="KW-0694">RNA-binding</keyword>
<dbReference type="PANTHER" id="PTHR19965:SF68">
    <property type="entry name" value="RRM DOMAIN-CONTAINING PROTEIN"/>
    <property type="match status" value="1"/>
</dbReference>
<accession>A0A8X7NSS1</accession>
<evidence type="ECO:0000259" key="4">
    <source>
        <dbReference type="PROSITE" id="PS50102"/>
    </source>
</evidence>
<name>A0A8X7NSS1_BRACI</name>
<feature type="region of interest" description="Disordered" evidence="3">
    <location>
        <begin position="1"/>
        <end position="66"/>
    </location>
</feature>
<evidence type="ECO:0000313" key="5">
    <source>
        <dbReference type="EMBL" id="KAG2238885.1"/>
    </source>
</evidence>
<dbReference type="GO" id="GO:0006406">
    <property type="term" value="P:mRNA export from nucleus"/>
    <property type="evidence" value="ECO:0007669"/>
    <property type="project" value="TreeGrafter"/>
</dbReference>
<reference evidence="5 6" key="1">
    <citation type="submission" date="2020-02" db="EMBL/GenBank/DDBJ databases">
        <authorList>
            <person name="Ma Q."/>
            <person name="Huang Y."/>
            <person name="Song X."/>
            <person name="Pei D."/>
        </authorList>
    </citation>
    <scope>NUCLEOTIDE SEQUENCE [LARGE SCALE GENOMIC DNA]</scope>
    <source>
        <strain evidence="5">Sxm20200214</strain>
        <tissue evidence="5">Leaf</tissue>
    </source>
</reference>
<dbReference type="Proteomes" id="UP000886595">
    <property type="component" value="Unassembled WGS sequence"/>
</dbReference>
<dbReference type="InterPro" id="IPR012677">
    <property type="entry name" value="Nucleotide-bd_a/b_plait_sf"/>
</dbReference>
<proteinExistence type="predicted"/>
<dbReference type="EMBL" id="JAAMPC010001605">
    <property type="protein sequence ID" value="KAG2238885.1"/>
    <property type="molecule type" value="Genomic_DNA"/>
</dbReference>
<dbReference type="GO" id="GO:0003729">
    <property type="term" value="F:mRNA binding"/>
    <property type="evidence" value="ECO:0007669"/>
    <property type="project" value="TreeGrafter"/>
</dbReference>
<gene>
    <name evidence="5" type="ORF">Bca52824_091885</name>
</gene>
<feature type="compositionally biased region" description="Gly residues" evidence="3">
    <location>
        <begin position="23"/>
        <end position="38"/>
    </location>
</feature>
<dbReference type="SMART" id="SM00360">
    <property type="entry name" value="RRM"/>
    <property type="match status" value="1"/>
</dbReference>
<evidence type="ECO:0000256" key="1">
    <source>
        <dbReference type="ARBA" id="ARBA00022884"/>
    </source>
</evidence>
<organism evidence="5 6">
    <name type="scientific">Brassica carinata</name>
    <name type="common">Ethiopian mustard</name>
    <name type="synonym">Abyssinian cabbage</name>
    <dbReference type="NCBI Taxonomy" id="52824"/>
    <lineage>
        <taxon>Eukaryota</taxon>
        <taxon>Viridiplantae</taxon>
        <taxon>Streptophyta</taxon>
        <taxon>Embryophyta</taxon>
        <taxon>Tracheophyta</taxon>
        <taxon>Spermatophyta</taxon>
        <taxon>Magnoliopsida</taxon>
        <taxon>eudicotyledons</taxon>
        <taxon>Gunneridae</taxon>
        <taxon>Pentapetalae</taxon>
        <taxon>rosids</taxon>
        <taxon>malvids</taxon>
        <taxon>Brassicales</taxon>
        <taxon>Brassicaceae</taxon>
        <taxon>Brassiceae</taxon>
        <taxon>Brassica</taxon>
    </lineage>
</organism>
<dbReference type="SUPFAM" id="SSF54928">
    <property type="entry name" value="RNA-binding domain, RBD"/>
    <property type="match status" value="1"/>
</dbReference>
<keyword evidence="6" id="KW-1185">Reference proteome</keyword>
<sequence length="299" mass="32587">MAGGLDMSLDDLIKSNRKPTGSRGRGNGGSSRFGGGSGPSRRFSNRAGNRTAPYSRPLQQQQAQDPMWQNDVFATDESVAAAFGHQSGGFGSVVGGSSIETGTKLYISNLDYGVSNEDIKELFSEVGDLKRYGLHYDKSGRSKGTAEVVFSRRGDALAAVKRYNNVQLDGKLMKIEIVGTNLSAPTPPVLAPVQIPFPTNGILGNFNENYNGGFNGNFNGNFRGRGGFMGRPRGGFGGGNFRGGRGGREVEELGVVAVEEDVMKRYLQRISMLNWTSITRQQWRQVKERDYKFPLHVFL</sequence>
<dbReference type="GO" id="GO:0005634">
    <property type="term" value="C:nucleus"/>
    <property type="evidence" value="ECO:0007669"/>
    <property type="project" value="TreeGrafter"/>
</dbReference>
<evidence type="ECO:0000256" key="3">
    <source>
        <dbReference type="SAM" id="MobiDB-lite"/>
    </source>
</evidence>
<dbReference type="InterPro" id="IPR035979">
    <property type="entry name" value="RBD_domain_sf"/>
</dbReference>
<dbReference type="InterPro" id="IPR051229">
    <property type="entry name" value="ALYREF_mRNA_export"/>
</dbReference>
<dbReference type="AlphaFoldDB" id="A0A8X7NSS1"/>
<dbReference type="CDD" id="cd12680">
    <property type="entry name" value="RRM_THOC4"/>
    <property type="match status" value="1"/>
</dbReference>
<dbReference type="Pfam" id="PF00076">
    <property type="entry name" value="RRM_1"/>
    <property type="match status" value="1"/>
</dbReference>
<evidence type="ECO:0000313" key="6">
    <source>
        <dbReference type="Proteomes" id="UP000886595"/>
    </source>
</evidence>
<protein>
    <recommendedName>
        <fullName evidence="4">RRM domain-containing protein</fullName>
    </recommendedName>
</protein>
<dbReference type="PROSITE" id="PS50102">
    <property type="entry name" value="RRM"/>
    <property type="match status" value="1"/>
</dbReference>
<feature type="domain" description="RRM" evidence="4">
    <location>
        <begin position="103"/>
        <end position="180"/>
    </location>
</feature>
<dbReference type="InterPro" id="IPR000504">
    <property type="entry name" value="RRM_dom"/>
</dbReference>
<comment type="caution">
    <text evidence="5">The sequence shown here is derived from an EMBL/GenBank/DDBJ whole genome shotgun (WGS) entry which is preliminary data.</text>
</comment>
<dbReference type="OrthoDB" id="1049195at2759"/>
<dbReference type="Gene3D" id="3.30.70.330">
    <property type="match status" value="1"/>
</dbReference>